<dbReference type="Pfam" id="PF08843">
    <property type="entry name" value="AbiEii"/>
    <property type="match status" value="1"/>
</dbReference>
<dbReference type="InterPro" id="IPR014942">
    <property type="entry name" value="AbiEii"/>
</dbReference>
<comment type="caution">
    <text evidence="1">The sequence shown here is derived from an EMBL/GenBank/DDBJ whole genome shotgun (WGS) entry which is preliminary data.</text>
</comment>
<protein>
    <submittedName>
        <fullName evidence="1">Putative nucleotidyltransferase component of viral defense system</fullName>
    </submittedName>
</protein>
<reference evidence="1 2" key="1">
    <citation type="submission" date="2020-08" db="EMBL/GenBank/DDBJ databases">
        <title>Genomic Encyclopedia of Type Strains, Phase IV (KMG-IV): sequencing the most valuable type-strain genomes for metagenomic binning, comparative biology and taxonomic classification.</title>
        <authorList>
            <person name="Goeker M."/>
        </authorList>
    </citation>
    <scope>NUCLEOTIDE SEQUENCE [LARGE SCALE GENOMIC DNA]</scope>
    <source>
        <strain evidence="1 2">DSM 26963</strain>
    </source>
</reference>
<evidence type="ECO:0000313" key="2">
    <source>
        <dbReference type="Proteomes" id="UP000521313"/>
    </source>
</evidence>
<accession>A0A7W8D0W4</accession>
<proteinExistence type="predicted"/>
<name>A0A7W8D0W4_9FIRM</name>
<dbReference type="Proteomes" id="UP000521313">
    <property type="component" value="Unassembled WGS sequence"/>
</dbReference>
<organism evidence="1 2">
    <name type="scientific">Faecalicoccus acidiformans</name>
    <dbReference type="NCBI Taxonomy" id="915173"/>
    <lineage>
        <taxon>Bacteria</taxon>
        <taxon>Bacillati</taxon>
        <taxon>Bacillota</taxon>
        <taxon>Erysipelotrichia</taxon>
        <taxon>Erysipelotrichales</taxon>
        <taxon>Erysipelotrichaceae</taxon>
        <taxon>Faecalicoccus</taxon>
    </lineage>
</organism>
<gene>
    <name evidence="1" type="ORF">HNQ43_000071</name>
</gene>
<dbReference type="EMBL" id="JACHHD010000001">
    <property type="protein sequence ID" value="MBB5184038.1"/>
    <property type="molecule type" value="Genomic_DNA"/>
</dbReference>
<dbReference type="RefSeq" id="WP_221247946.1">
    <property type="nucleotide sequence ID" value="NZ_JACHHD010000001.1"/>
</dbReference>
<dbReference type="GO" id="GO:0016740">
    <property type="term" value="F:transferase activity"/>
    <property type="evidence" value="ECO:0007669"/>
    <property type="project" value="UniProtKB-KW"/>
</dbReference>
<keyword evidence="1" id="KW-0808">Transferase</keyword>
<dbReference type="AlphaFoldDB" id="A0A7W8D0W4"/>
<evidence type="ECO:0000313" key="1">
    <source>
        <dbReference type="EMBL" id="MBB5184038.1"/>
    </source>
</evidence>
<sequence>MRSYCKNLSGGACFMNADSVKARLKNFAVSSGCTFQEALVYYGLERTIYRISVSPYASHFVLKGGIFLYAIFDRKYERATTDVDLLARRISNSAEEMKTVFRDIFTLDTDDALVFDLDSITAEDITEFKEYHGLHISAVAYLDRTRIPIGIDIGFGDVIYPDAVEMEFPVILDMEAPKVNAYSLESSIAEKLEAIVKNGFLNSRYKDFYDIYVLSEKYLFDYEELNNAVMETFTNRKTPITMDTAAFSDEFRGDSMHQTRWNSFLKKKKALIPVSMNDAMVRIKTFVTPLLTQTKTTVTEWDPNEGCWK</sequence>